<feature type="transmembrane region" description="Helical" evidence="6">
    <location>
        <begin position="244"/>
        <end position="262"/>
    </location>
</feature>
<evidence type="ECO:0000256" key="5">
    <source>
        <dbReference type="ARBA" id="ARBA00023136"/>
    </source>
</evidence>
<reference evidence="7 8" key="1">
    <citation type="journal article" date="2015" name="Biotechnol. Biofuels">
        <title>Enhanced degradation of softwood versus hardwood by the white-rot fungus Pycnoporus coccineus.</title>
        <authorList>
            <person name="Couturier M."/>
            <person name="Navarro D."/>
            <person name="Chevret D."/>
            <person name="Henrissat B."/>
            <person name="Piumi F."/>
            <person name="Ruiz-Duenas F.J."/>
            <person name="Martinez A.T."/>
            <person name="Grigoriev I.V."/>
            <person name="Riley R."/>
            <person name="Lipzen A."/>
            <person name="Berrin J.G."/>
            <person name="Master E.R."/>
            <person name="Rosso M.N."/>
        </authorList>
    </citation>
    <scope>NUCLEOTIDE SEQUENCE [LARGE SCALE GENOMIC DNA]</scope>
    <source>
        <strain evidence="7 8">BRFM310</strain>
    </source>
</reference>
<dbReference type="STRING" id="1353009.A0A1Y2J389"/>
<feature type="transmembrane region" description="Helical" evidence="6">
    <location>
        <begin position="81"/>
        <end position="102"/>
    </location>
</feature>
<dbReference type="Proteomes" id="UP000193067">
    <property type="component" value="Unassembled WGS sequence"/>
</dbReference>
<dbReference type="OrthoDB" id="4476201at2759"/>
<dbReference type="Pfam" id="PF13520">
    <property type="entry name" value="AA_permease_2"/>
    <property type="match status" value="1"/>
</dbReference>
<dbReference type="PANTHER" id="PTHR45649:SF6">
    <property type="entry name" value="GABA-SPECIFIC PERMEASE"/>
    <property type="match status" value="1"/>
</dbReference>
<organism evidence="7 8">
    <name type="scientific">Trametes coccinea (strain BRFM310)</name>
    <name type="common">Pycnoporus coccineus</name>
    <dbReference type="NCBI Taxonomy" id="1353009"/>
    <lineage>
        <taxon>Eukaryota</taxon>
        <taxon>Fungi</taxon>
        <taxon>Dikarya</taxon>
        <taxon>Basidiomycota</taxon>
        <taxon>Agaricomycotina</taxon>
        <taxon>Agaricomycetes</taxon>
        <taxon>Polyporales</taxon>
        <taxon>Polyporaceae</taxon>
        <taxon>Trametes</taxon>
    </lineage>
</organism>
<feature type="transmembrane region" description="Helical" evidence="6">
    <location>
        <begin position="282"/>
        <end position="308"/>
    </location>
</feature>
<proteinExistence type="predicted"/>
<dbReference type="GO" id="GO:0022857">
    <property type="term" value="F:transmembrane transporter activity"/>
    <property type="evidence" value="ECO:0007669"/>
    <property type="project" value="InterPro"/>
</dbReference>
<feature type="transmembrane region" description="Helical" evidence="6">
    <location>
        <begin position="177"/>
        <end position="198"/>
    </location>
</feature>
<evidence type="ECO:0000256" key="1">
    <source>
        <dbReference type="ARBA" id="ARBA00004141"/>
    </source>
</evidence>
<feature type="transmembrane region" description="Helical" evidence="6">
    <location>
        <begin position="415"/>
        <end position="437"/>
    </location>
</feature>
<feature type="transmembrane region" description="Helical" evidence="6">
    <location>
        <begin position="50"/>
        <end position="75"/>
    </location>
</feature>
<protein>
    <submittedName>
        <fullName evidence="7">APC amino acid permease</fullName>
    </submittedName>
</protein>
<evidence type="ECO:0000256" key="2">
    <source>
        <dbReference type="ARBA" id="ARBA00022448"/>
    </source>
</evidence>
<keyword evidence="5 6" id="KW-0472">Membrane</keyword>
<evidence type="ECO:0000313" key="8">
    <source>
        <dbReference type="Proteomes" id="UP000193067"/>
    </source>
</evidence>
<feature type="transmembrane region" description="Helical" evidence="6">
    <location>
        <begin position="204"/>
        <end position="223"/>
    </location>
</feature>
<dbReference type="InterPro" id="IPR004840">
    <property type="entry name" value="Amino_acid_permease_CS"/>
</dbReference>
<dbReference type="Gene3D" id="1.20.1740.10">
    <property type="entry name" value="Amino acid/polyamine transporter I"/>
    <property type="match status" value="1"/>
</dbReference>
<keyword evidence="3 6" id="KW-0812">Transmembrane</keyword>
<evidence type="ECO:0000256" key="3">
    <source>
        <dbReference type="ARBA" id="ARBA00022692"/>
    </source>
</evidence>
<dbReference type="PIRSF" id="PIRSF006060">
    <property type="entry name" value="AA_transporter"/>
    <property type="match status" value="1"/>
</dbReference>
<dbReference type="AlphaFoldDB" id="A0A1Y2J389"/>
<feature type="transmembrane region" description="Helical" evidence="6">
    <location>
        <begin position="338"/>
        <end position="358"/>
    </location>
</feature>
<comment type="subcellular location">
    <subcellularLocation>
        <location evidence="1">Membrane</location>
        <topology evidence="1">Multi-pass membrane protein</topology>
    </subcellularLocation>
</comment>
<dbReference type="PANTHER" id="PTHR45649">
    <property type="entry name" value="AMINO-ACID PERMEASE BAT1"/>
    <property type="match status" value="1"/>
</dbReference>
<keyword evidence="8" id="KW-1185">Reference proteome</keyword>
<evidence type="ECO:0000313" key="7">
    <source>
        <dbReference type="EMBL" id="OSD07880.1"/>
    </source>
</evidence>
<feature type="transmembrane region" description="Helical" evidence="6">
    <location>
        <begin position="449"/>
        <end position="473"/>
    </location>
</feature>
<dbReference type="PROSITE" id="PS00218">
    <property type="entry name" value="AMINO_ACID_PERMEASE_1"/>
    <property type="match status" value="1"/>
</dbReference>
<evidence type="ECO:0000256" key="6">
    <source>
        <dbReference type="SAM" id="Phobius"/>
    </source>
</evidence>
<dbReference type="GO" id="GO:0006865">
    <property type="term" value="P:amino acid transport"/>
    <property type="evidence" value="ECO:0007669"/>
    <property type="project" value="InterPro"/>
</dbReference>
<dbReference type="EMBL" id="KZ084087">
    <property type="protein sequence ID" value="OSD07880.1"/>
    <property type="molecule type" value="Genomic_DNA"/>
</dbReference>
<accession>A0A1Y2J389</accession>
<gene>
    <name evidence="7" type="ORF">PYCCODRAFT_1401912</name>
</gene>
<name>A0A1Y2J389_TRAC3</name>
<sequence>MEKASAPSLVHVSEVPVDTQDAHERRSVTSDDAALANLGYKQEFKRDFRALEVFGIGFSIIGLFPSIASVLVFAIPNGGPVALVWGWAICSFFLMFIAFALAELGSSAPTSGGLYYWTYTFAAPRWKRVLSWVAGYSNTMGLVSGLASLDWGCAVQLMAAVSIGTNESFVPTTGQTYAVYIALLLCHGAVASLATSVVARLQGVYVVLNILLILAIIIALPAATPPEFKNTASFAFKGFVNFSGWPNGFAFVLSFLAPLWTIGGFDGPLHISEEANNARTAVPWAIVSAVGIAGVLGWVINVVLAFCMGTDMESILANPIGQPMATILFNSFGRNGTLAVWSIVVFMQFLMGTSILTAGSRQTFAFARDGALPFSRYIYKINQRTQTPVNAVWASAAVAMLLGLLAFGGPAANNAIFSLAIAGQYTAFTLPIVCRFFGGCEWTPGPFNLGKYGLPVAVVAVAWMVFSVVILAFPTSPGPTADGMNYMVVVYAGWIILCLIYYYFPVCGGACWFKGPRVTLEMAGGAGLALEDDSQEGVVRSDSLSSNDKRRI</sequence>
<feature type="transmembrane region" description="Helical" evidence="6">
    <location>
        <begin position="389"/>
        <end position="409"/>
    </location>
</feature>
<keyword evidence="4 6" id="KW-1133">Transmembrane helix</keyword>
<dbReference type="InterPro" id="IPR002293">
    <property type="entry name" value="AA/rel_permease1"/>
</dbReference>
<evidence type="ECO:0000256" key="4">
    <source>
        <dbReference type="ARBA" id="ARBA00022989"/>
    </source>
</evidence>
<dbReference type="GO" id="GO:0016020">
    <property type="term" value="C:membrane"/>
    <property type="evidence" value="ECO:0007669"/>
    <property type="project" value="UniProtKB-SubCell"/>
</dbReference>
<feature type="transmembrane region" description="Helical" evidence="6">
    <location>
        <begin position="485"/>
        <end position="504"/>
    </location>
</feature>
<keyword evidence="2" id="KW-0813">Transport</keyword>